<dbReference type="SMART" id="SM00448">
    <property type="entry name" value="REC"/>
    <property type="match status" value="1"/>
</dbReference>
<evidence type="ECO:0000256" key="4">
    <source>
        <dbReference type="ARBA" id="ARBA00023125"/>
    </source>
</evidence>
<feature type="domain" description="Response regulatory" evidence="7">
    <location>
        <begin position="4"/>
        <end position="117"/>
    </location>
</feature>
<evidence type="ECO:0000313" key="8">
    <source>
        <dbReference type="EMBL" id="MBM7714846.1"/>
    </source>
</evidence>
<dbReference type="PROSITE" id="PS50110">
    <property type="entry name" value="RESPONSE_REGULATORY"/>
    <property type="match status" value="1"/>
</dbReference>
<keyword evidence="1 6" id="KW-0597">Phosphoprotein</keyword>
<sequence length="120" mass="13845">MKTKIIIIDDEKPIADILQFRFQREGFSVQCAYTGQEALKLVEDMRPDIVLLDVMLPDCDGMEVCYEIRKKYKMPIIMLTASSSEKDRKRSFELGVDDYVAKPFYTKELVALVKARLSSL</sequence>
<keyword evidence="3" id="KW-0805">Transcription regulation</keyword>
<dbReference type="InterPro" id="IPR039420">
    <property type="entry name" value="WalR-like"/>
</dbReference>
<name>A0ABS2R5E4_9BACI</name>
<evidence type="ECO:0000256" key="1">
    <source>
        <dbReference type="ARBA" id="ARBA00022553"/>
    </source>
</evidence>
<organism evidence="8 9">
    <name type="scientific">Siminovitchia thermophila</name>
    <dbReference type="NCBI Taxonomy" id="1245522"/>
    <lineage>
        <taxon>Bacteria</taxon>
        <taxon>Bacillati</taxon>
        <taxon>Bacillota</taxon>
        <taxon>Bacilli</taxon>
        <taxon>Bacillales</taxon>
        <taxon>Bacillaceae</taxon>
        <taxon>Siminovitchia</taxon>
    </lineage>
</organism>
<dbReference type="EMBL" id="JAFBFH010000010">
    <property type="protein sequence ID" value="MBM7714846.1"/>
    <property type="molecule type" value="Genomic_DNA"/>
</dbReference>
<keyword evidence="2" id="KW-0902">Two-component regulatory system</keyword>
<evidence type="ECO:0000256" key="2">
    <source>
        <dbReference type="ARBA" id="ARBA00023012"/>
    </source>
</evidence>
<proteinExistence type="predicted"/>
<evidence type="ECO:0000256" key="3">
    <source>
        <dbReference type="ARBA" id="ARBA00023015"/>
    </source>
</evidence>
<dbReference type="Pfam" id="PF00072">
    <property type="entry name" value="Response_reg"/>
    <property type="match status" value="1"/>
</dbReference>
<dbReference type="PANTHER" id="PTHR48111">
    <property type="entry name" value="REGULATOR OF RPOS"/>
    <property type="match status" value="1"/>
</dbReference>
<comment type="caution">
    <text evidence="8">The sequence shown here is derived from an EMBL/GenBank/DDBJ whole genome shotgun (WGS) entry which is preliminary data.</text>
</comment>
<evidence type="ECO:0000256" key="5">
    <source>
        <dbReference type="ARBA" id="ARBA00023163"/>
    </source>
</evidence>
<dbReference type="SUPFAM" id="SSF52172">
    <property type="entry name" value="CheY-like"/>
    <property type="match status" value="1"/>
</dbReference>
<dbReference type="GO" id="GO:0003677">
    <property type="term" value="F:DNA binding"/>
    <property type="evidence" value="ECO:0007669"/>
    <property type="project" value="UniProtKB-KW"/>
</dbReference>
<accession>A0ABS2R5E4</accession>
<dbReference type="Proteomes" id="UP000823485">
    <property type="component" value="Unassembled WGS sequence"/>
</dbReference>
<protein>
    <submittedName>
        <fullName evidence="8">DNA-binding response OmpR family regulator</fullName>
    </submittedName>
</protein>
<dbReference type="PANTHER" id="PTHR48111:SF40">
    <property type="entry name" value="PHOSPHATE REGULON TRANSCRIPTIONAL REGULATORY PROTEIN PHOB"/>
    <property type="match status" value="1"/>
</dbReference>
<keyword evidence="5" id="KW-0804">Transcription</keyword>
<evidence type="ECO:0000313" key="9">
    <source>
        <dbReference type="Proteomes" id="UP000823485"/>
    </source>
</evidence>
<dbReference type="InterPro" id="IPR011006">
    <property type="entry name" value="CheY-like_superfamily"/>
</dbReference>
<keyword evidence="4 8" id="KW-0238">DNA-binding</keyword>
<reference evidence="8 9" key="1">
    <citation type="submission" date="2021-01" db="EMBL/GenBank/DDBJ databases">
        <title>Genomic Encyclopedia of Type Strains, Phase IV (KMG-IV): sequencing the most valuable type-strain genomes for metagenomic binning, comparative biology and taxonomic classification.</title>
        <authorList>
            <person name="Goeker M."/>
        </authorList>
    </citation>
    <scope>NUCLEOTIDE SEQUENCE [LARGE SCALE GENOMIC DNA]</scope>
    <source>
        <strain evidence="8 9">DSM 105453</strain>
    </source>
</reference>
<evidence type="ECO:0000256" key="6">
    <source>
        <dbReference type="PROSITE-ProRule" id="PRU00169"/>
    </source>
</evidence>
<dbReference type="Gene3D" id="3.40.50.2300">
    <property type="match status" value="1"/>
</dbReference>
<gene>
    <name evidence="8" type="ORF">JOC94_001818</name>
</gene>
<feature type="modified residue" description="4-aspartylphosphate" evidence="6">
    <location>
        <position position="53"/>
    </location>
</feature>
<keyword evidence="9" id="KW-1185">Reference proteome</keyword>
<evidence type="ECO:0000259" key="7">
    <source>
        <dbReference type="PROSITE" id="PS50110"/>
    </source>
</evidence>
<dbReference type="InterPro" id="IPR001789">
    <property type="entry name" value="Sig_transdc_resp-reg_receiver"/>
</dbReference>